<feature type="region of interest" description="Disordered" evidence="1">
    <location>
        <begin position="61"/>
        <end position="81"/>
    </location>
</feature>
<organism evidence="2 3">
    <name type="scientific">Mesorhizobium captivum</name>
    <dbReference type="NCBI Taxonomy" id="3072319"/>
    <lineage>
        <taxon>Bacteria</taxon>
        <taxon>Pseudomonadati</taxon>
        <taxon>Pseudomonadota</taxon>
        <taxon>Alphaproteobacteria</taxon>
        <taxon>Hyphomicrobiales</taxon>
        <taxon>Phyllobacteriaceae</taxon>
        <taxon>Mesorhizobium</taxon>
    </lineage>
</organism>
<reference evidence="2 3" key="1">
    <citation type="submission" date="2023-08" db="EMBL/GenBank/DDBJ databases">
        <title>Implementing the SeqCode for naming new Mesorhizobium species isolated from Vachellia karroo root nodules.</title>
        <authorList>
            <person name="Van Lill M."/>
        </authorList>
    </citation>
    <scope>NUCLEOTIDE SEQUENCE [LARGE SCALE GENOMIC DNA]</scope>
    <source>
        <strain evidence="2 3">VK22B</strain>
    </source>
</reference>
<comment type="caution">
    <text evidence="2">The sequence shown here is derived from an EMBL/GenBank/DDBJ whole genome shotgun (WGS) entry which is preliminary data.</text>
</comment>
<evidence type="ECO:0000313" key="2">
    <source>
        <dbReference type="EMBL" id="MDX8492668.1"/>
    </source>
</evidence>
<keyword evidence="3" id="KW-1185">Reference proteome</keyword>
<name>A0ABU4Z227_9HYPH</name>
<gene>
    <name evidence="2" type="ORF">RFN29_13900</name>
</gene>
<evidence type="ECO:0000313" key="3">
    <source>
        <dbReference type="Proteomes" id="UP001271249"/>
    </source>
</evidence>
<dbReference type="EMBL" id="JAVIJC010000012">
    <property type="protein sequence ID" value="MDX8492668.1"/>
    <property type="molecule type" value="Genomic_DNA"/>
</dbReference>
<accession>A0ABU4Z227</accession>
<dbReference type="RefSeq" id="WP_320277559.1">
    <property type="nucleotide sequence ID" value="NZ_JAVIJB010000010.1"/>
</dbReference>
<dbReference type="Proteomes" id="UP001271249">
    <property type="component" value="Unassembled WGS sequence"/>
</dbReference>
<sequence length="81" mass="9063">MKSLTWLEAYATTFRYPSPSGQIPRTPDKLKLGEAIDDISKLILRVAAHFEVDLTDESKPAKAVVPMRRPQGRQQDVPAKS</sequence>
<evidence type="ECO:0000256" key="1">
    <source>
        <dbReference type="SAM" id="MobiDB-lite"/>
    </source>
</evidence>
<protein>
    <submittedName>
        <fullName evidence="2">Uncharacterized protein</fullName>
    </submittedName>
</protein>
<proteinExistence type="predicted"/>